<dbReference type="PRINTS" id="PR00411">
    <property type="entry name" value="PNDRDTASEI"/>
</dbReference>
<evidence type="ECO:0000256" key="1">
    <source>
        <dbReference type="ARBA" id="ARBA00004814"/>
    </source>
</evidence>
<reference evidence="9 10" key="1">
    <citation type="submission" date="2022-04" db="EMBL/GenBank/DDBJ databases">
        <authorList>
            <person name="Grouzdev D.S."/>
            <person name="Pantiukh K.S."/>
            <person name="Krutkina M.S."/>
        </authorList>
    </citation>
    <scope>NUCLEOTIDE SEQUENCE [LARGE SCALE GENOMIC DNA]</scope>
    <source>
        <strain evidence="9 10">Jip08</strain>
    </source>
</reference>
<dbReference type="SUPFAM" id="SSF51905">
    <property type="entry name" value="FAD/NAD(P)-binding domain"/>
    <property type="match status" value="1"/>
</dbReference>
<dbReference type="PROSITE" id="PS51318">
    <property type="entry name" value="TAT"/>
    <property type="match status" value="1"/>
</dbReference>
<reference evidence="10" key="2">
    <citation type="submission" date="2023-07" db="EMBL/GenBank/DDBJ databases">
        <title>Ancylobacter moscoviensis sp. nov., facultatively methylotrophic bacteria from activated sludge and the reclassification of Starkeya novella (Starkey 1934) Kelly et al. 2000 as Ancylobacter novellus comb. nov., Starkeya koreensis Im et al. 2006 as Ancylobacter koreensis comb.nov., Angulomicrobium tetraedrale Vasil'eva et al. 1986 as Ancylobacter tetraedralis comb. nov., Angulomicrobium amanitiforme Fritz et al. 2004 as Ancylobacter amanitiformis comb. nov. and Methylorhabdus multivorans Doronina et al. 1996 as Ancylobacter multivorans comb. nov. and emended description of the genus Ancylobacter.</title>
        <authorList>
            <person name="Doronina N."/>
            <person name="Chemodurova A."/>
            <person name="Grouzdev D."/>
            <person name="Koziaeva V."/>
            <person name="Shi W."/>
            <person name="Wu L."/>
            <person name="Kaparullina E."/>
        </authorList>
    </citation>
    <scope>NUCLEOTIDE SEQUENCE [LARGE SCALE GENOMIC DNA]</scope>
    <source>
        <strain evidence="10">Jip08</strain>
    </source>
</reference>
<organism evidence="9 10">
    <name type="scientific">Ancylobacter koreensis</name>
    <dbReference type="NCBI Taxonomy" id="266121"/>
    <lineage>
        <taxon>Bacteria</taxon>
        <taxon>Pseudomonadati</taxon>
        <taxon>Pseudomonadota</taxon>
        <taxon>Alphaproteobacteria</taxon>
        <taxon>Hyphomicrobiales</taxon>
        <taxon>Xanthobacteraceae</taxon>
        <taxon>Ancylobacter</taxon>
    </lineage>
</organism>
<keyword evidence="10" id="KW-1185">Reference proteome</keyword>
<comment type="caution">
    <text evidence="9">The sequence shown here is derived from an EMBL/GenBank/DDBJ whole genome shotgun (WGS) entry which is preliminary data.</text>
</comment>
<name>A0ABT0DK42_9HYPH</name>
<dbReference type="InterPro" id="IPR050281">
    <property type="entry name" value="Flavin_monoamine_oxidase"/>
</dbReference>
<evidence type="ECO:0000313" key="10">
    <source>
        <dbReference type="Proteomes" id="UP001202867"/>
    </source>
</evidence>
<dbReference type="InterPro" id="IPR002937">
    <property type="entry name" value="Amino_oxidase"/>
</dbReference>
<gene>
    <name evidence="9" type="ORF">MWN33_05805</name>
</gene>
<evidence type="ECO:0000256" key="5">
    <source>
        <dbReference type="ARBA" id="ARBA00023070"/>
    </source>
</evidence>
<feature type="signal peptide" evidence="7">
    <location>
        <begin position="1"/>
        <end position="31"/>
    </location>
</feature>
<dbReference type="InterPro" id="IPR036188">
    <property type="entry name" value="FAD/NAD-bd_sf"/>
</dbReference>
<evidence type="ECO:0000259" key="8">
    <source>
        <dbReference type="Pfam" id="PF01593"/>
    </source>
</evidence>
<feature type="domain" description="Amine oxidase" evidence="8">
    <location>
        <begin position="55"/>
        <end position="459"/>
    </location>
</feature>
<dbReference type="RefSeq" id="WP_247199479.1">
    <property type="nucleotide sequence ID" value="NZ_JALKCG010000001.1"/>
</dbReference>
<comment type="catalytic activity">
    <reaction evidence="6">
        <text>L-tryptophan + O2 = indole-3-acetamide + CO2 + H2O</text>
        <dbReference type="Rhea" id="RHEA:16165"/>
        <dbReference type="ChEBI" id="CHEBI:15377"/>
        <dbReference type="ChEBI" id="CHEBI:15379"/>
        <dbReference type="ChEBI" id="CHEBI:16031"/>
        <dbReference type="ChEBI" id="CHEBI:16526"/>
        <dbReference type="ChEBI" id="CHEBI:57912"/>
        <dbReference type="EC" id="1.13.12.3"/>
    </reaction>
</comment>
<dbReference type="EMBL" id="JALKCG010000001">
    <property type="protein sequence ID" value="MCK0207544.1"/>
    <property type="molecule type" value="Genomic_DNA"/>
</dbReference>
<keyword evidence="7" id="KW-0732">Signal</keyword>
<feature type="chain" id="PRO_5045248049" description="Tryptophan 2-monooxygenase" evidence="7">
    <location>
        <begin position="32"/>
        <end position="467"/>
    </location>
</feature>
<evidence type="ECO:0000256" key="7">
    <source>
        <dbReference type="SAM" id="SignalP"/>
    </source>
</evidence>
<dbReference type="PANTHER" id="PTHR10742:SF410">
    <property type="entry name" value="LYSINE-SPECIFIC HISTONE DEMETHYLASE 2"/>
    <property type="match status" value="1"/>
</dbReference>
<dbReference type="EC" id="1.13.12.3" evidence="3"/>
<dbReference type="Gene3D" id="3.50.50.60">
    <property type="entry name" value="FAD/NAD(P)-binding domain"/>
    <property type="match status" value="1"/>
</dbReference>
<dbReference type="PANTHER" id="PTHR10742">
    <property type="entry name" value="FLAVIN MONOAMINE OXIDASE"/>
    <property type="match status" value="1"/>
</dbReference>
<evidence type="ECO:0000256" key="2">
    <source>
        <dbReference type="ARBA" id="ARBA00005833"/>
    </source>
</evidence>
<keyword evidence="5" id="KW-0073">Auxin biosynthesis</keyword>
<evidence type="ECO:0000256" key="4">
    <source>
        <dbReference type="ARBA" id="ARBA00017871"/>
    </source>
</evidence>
<dbReference type="Pfam" id="PF01593">
    <property type="entry name" value="Amino_oxidase"/>
    <property type="match status" value="1"/>
</dbReference>
<dbReference type="Proteomes" id="UP001202867">
    <property type="component" value="Unassembled WGS sequence"/>
</dbReference>
<sequence length="467" mass="47138">MIRPPFPPGSLTRRRFLAASSAALLPLPALAQSGGPAASALPSDVDVAIVGGGAAGIAAARRVAASGRSYVLLEAGPTLGGRARTRTAFGMNVDLGAGGFSRTGATLAAGAQADGLALAPLPSGRRLFVDGHEARESAYDAFTAALGKARRDMLAAVDGGKDVAASVPLTAAPPAPASSAPLPPDIWTATVLQLLGPLSCGRALPTLSALDLSQRDAPVDDLTAPGGVGALIEALGAKLDARTDTPVTLITNSGRFHSITVRGQRTPIRARAIVLAVPAPVLAAGALRFNPVLPARLTNALRALPAGALEQAAFLLPGNPLGLQPNEAVLARAGRAPAALLRGRIGGSDLHVLTFADALAREIAEKGEASALRLARDYLSLNFGLAAERVSEVVCSRWGTDPLIRGALVAASPGQGGQRRVFADAVQNRIFLAGEYVPVAGWGTLSAAWTSGEAAAGRALALLGGPA</sequence>
<comment type="similarity">
    <text evidence="2">Belongs to the tryptophan 2-monooxygenase family.</text>
</comment>
<comment type="pathway">
    <text evidence="1">Plant hormone metabolism; auxin biosynthesis.</text>
</comment>
<dbReference type="InterPro" id="IPR006311">
    <property type="entry name" value="TAT_signal"/>
</dbReference>
<proteinExistence type="inferred from homology"/>
<evidence type="ECO:0000256" key="6">
    <source>
        <dbReference type="ARBA" id="ARBA00047321"/>
    </source>
</evidence>
<evidence type="ECO:0000313" key="9">
    <source>
        <dbReference type="EMBL" id="MCK0207544.1"/>
    </source>
</evidence>
<accession>A0ABT0DK42</accession>
<evidence type="ECO:0000256" key="3">
    <source>
        <dbReference type="ARBA" id="ARBA00012535"/>
    </source>
</evidence>
<protein>
    <recommendedName>
        <fullName evidence="4">Tryptophan 2-monooxygenase</fullName>
        <ecNumber evidence="3">1.13.12.3</ecNumber>
    </recommendedName>
</protein>